<dbReference type="InterPro" id="IPR054386">
    <property type="entry name" value="RIM_Znf"/>
</dbReference>
<feature type="compositionally biased region" description="Basic and acidic residues" evidence="10">
    <location>
        <begin position="320"/>
        <end position="354"/>
    </location>
</feature>
<feature type="domain" description="C2" evidence="11">
    <location>
        <begin position="1435"/>
        <end position="1553"/>
    </location>
</feature>
<dbReference type="SUPFAM" id="SSF57903">
    <property type="entry name" value="FYVE/PHD zinc finger"/>
    <property type="match status" value="1"/>
</dbReference>
<dbReference type="InterPro" id="IPR011011">
    <property type="entry name" value="Znf_FYVE_PHD"/>
</dbReference>
<feature type="domain" description="RabBD" evidence="14">
    <location>
        <begin position="75"/>
        <end position="211"/>
    </location>
</feature>
<reference evidence="15" key="3">
    <citation type="submission" date="2025-09" db="UniProtKB">
        <authorList>
            <consortium name="Ensembl"/>
        </authorList>
    </citation>
    <scope>IDENTIFICATION</scope>
</reference>
<evidence type="ECO:0000256" key="2">
    <source>
        <dbReference type="ARBA" id="ARBA00022723"/>
    </source>
</evidence>
<evidence type="ECO:0000256" key="10">
    <source>
        <dbReference type="SAM" id="MobiDB-lite"/>
    </source>
</evidence>
<feature type="domain" description="C2" evidence="11">
    <location>
        <begin position="763"/>
        <end position="886"/>
    </location>
</feature>
<feature type="compositionally biased region" description="Basic and acidic residues" evidence="10">
    <location>
        <begin position="397"/>
        <end position="406"/>
    </location>
</feature>
<feature type="compositionally biased region" description="Gly residues" evidence="10">
    <location>
        <begin position="429"/>
        <end position="443"/>
    </location>
</feature>
<feature type="compositionally biased region" description="Low complexity" evidence="10">
    <location>
        <begin position="262"/>
        <end position="271"/>
    </location>
</feature>
<reference evidence="15" key="2">
    <citation type="submission" date="2025-08" db="UniProtKB">
        <authorList>
            <consortium name="Ensembl"/>
        </authorList>
    </citation>
    <scope>IDENTIFICATION</scope>
</reference>
<dbReference type="SUPFAM" id="SSF49562">
    <property type="entry name" value="C2 domain (Calcium/lipid-binding domain, CaLB)"/>
    <property type="match status" value="2"/>
</dbReference>
<feature type="compositionally biased region" description="Basic and acidic residues" evidence="10">
    <location>
        <begin position="1008"/>
        <end position="1021"/>
    </location>
</feature>
<dbReference type="PROSITE" id="PS50106">
    <property type="entry name" value="PDZ"/>
    <property type="match status" value="1"/>
</dbReference>
<feature type="compositionally biased region" description="Polar residues" evidence="10">
    <location>
        <begin position="1376"/>
        <end position="1392"/>
    </location>
</feature>
<dbReference type="SMART" id="SM00239">
    <property type="entry name" value="C2"/>
    <property type="match status" value="2"/>
</dbReference>
<keyword evidence="4 9" id="KW-0863">Zinc-finger</keyword>
<feature type="region of interest" description="Disordered" evidence="10">
    <location>
        <begin position="941"/>
        <end position="1030"/>
    </location>
</feature>
<dbReference type="InterPro" id="IPR039032">
    <property type="entry name" value="Rim-like"/>
</dbReference>
<dbReference type="PANTHER" id="PTHR12157:SF18">
    <property type="entry name" value="REGULATING SYNAPTIC MEMBRANE EXOCYTOSIS PROTEIN 1"/>
    <property type="match status" value="1"/>
</dbReference>
<feature type="compositionally biased region" description="Basic and acidic residues" evidence="10">
    <location>
        <begin position="1229"/>
        <end position="1240"/>
    </location>
</feature>
<dbReference type="PANTHER" id="PTHR12157">
    <property type="entry name" value="REGULATING SYNAPTIC MEMBRANE EXOCYTOSIS PROTEIN"/>
    <property type="match status" value="1"/>
</dbReference>
<dbReference type="Pfam" id="PF22601">
    <property type="entry name" value="RIM2a_ZnF"/>
    <property type="match status" value="1"/>
</dbReference>
<dbReference type="SUPFAM" id="SSF50156">
    <property type="entry name" value="PDZ domain-like"/>
    <property type="match status" value="1"/>
</dbReference>
<dbReference type="PROSITE" id="PS50916">
    <property type="entry name" value="RABBD"/>
    <property type="match status" value="1"/>
</dbReference>
<dbReference type="GeneTree" id="ENSGT00940000155134"/>
<evidence type="ECO:0000313" key="16">
    <source>
        <dbReference type="Proteomes" id="UP000007635"/>
    </source>
</evidence>
<dbReference type="Pfam" id="PF00595">
    <property type="entry name" value="PDZ"/>
    <property type="match status" value="1"/>
</dbReference>
<evidence type="ECO:0008006" key="17">
    <source>
        <dbReference type="Google" id="ProtNLM"/>
    </source>
</evidence>
<keyword evidence="5" id="KW-0221">Differentiation</keyword>
<dbReference type="AlphaFoldDB" id="G3Q219"/>
<dbReference type="OrthoDB" id="420032at2759"/>
<feature type="compositionally biased region" description="Polar residues" evidence="10">
    <location>
        <begin position="1272"/>
        <end position="1296"/>
    </location>
</feature>
<dbReference type="InterPro" id="IPR000008">
    <property type="entry name" value="C2_dom"/>
</dbReference>
<dbReference type="GO" id="GO:0008270">
    <property type="term" value="F:zinc ion binding"/>
    <property type="evidence" value="ECO:0007669"/>
    <property type="project" value="UniProtKB-KW"/>
</dbReference>
<dbReference type="Proteomes" id="UP000007635">
    <property type="component" value="Chromosome IX"/>
</dbReference>
<dbReference type="GO" id="GO:0050806">
    <property type="term" value="P:positive regulation of synaptic transmission"/>
    <property type="evidence" value="ECO:0007669"/>
    <property type="project" value="TreeGrafter"/>
</dbReference>
<evidence type="ECO:0000256" key="6">
    <source>
        <dbReference type="ARBA" id="ARBA00022833"/>
    </source>
</evidence>
<evidence type="ECO:0000256" key="9">
    <source>
        <dbReference type="PROSITE-ProRule" id="PRU00091"/>
    </source>
</evidence>
<proteinExistence type="predicted"/>
<feature type="region of interest" description="Disordered" evidence="10">
    <location>
        <begin position="717"/>
        <end position="751"/>
    </location>
</feature>
<dbReference type="PROSITE" id="PS50178">
    <property type="entry name" value="ZF_FYVE"/>
    <property type="match status" value="1"/>
</dbReference>
<reference evidence="15 16" key="1">
    <citation type="journal article" date="2021" name="G3 (Bethesda)">
        <title>Improved contiguity of the threespine stickleback genome using long-read sequencing.</title>
        <authorList>
            <person name="Nath S."/>
            <person name="Shaw D.E."/>
            <person name="White M.A."/>
        </authorList>
    </citation>
    <scope>NUCLEOTIDE SEQUENCE [LARGE SCALE GENOMIC DNA]</scope>
    <source>
        <strain evidence="15 16">Lake Benthic</strain>
    </source>
</reference>
<dbReference type="GO" id="GO:0048788">
    <property type="term" value="C:cytoskeleton of presynaptic active zone"/>
    <property type="evidence" value="ECO:0007669"/>
    <property type="project" value="TreeGrafter"/>
</dbReference>
<evidence type="ECO:0000256" key="7">
    <source>
        <dbReference type="ARBA" id="ARBA00023018"/>
    </source>
</evidence>
<feature type="compositionally biased region" description="Polar residues" evidence="10">
    <location>
        <begin position="1067"/>
        <end position="1076"/>
    </location>
</feature>
<dbReference type="Gene3D" id="2.30.42.10">
    <property type="match status" value="1"/>
</dbReference>
<dbReference type="InterPro" id="IPR017455">
    <property type="entry name" value="Znf_FYVE-rel"/>
</dbReference>
<dbReference type="Pfam" id="PF00168">
    <property type="entry name" value="C2"/>
    <property type="match status" value="2"/>
</dbReference>
<feature type="compositionally biased region" description="Low complexity" evidence="10">
    <location>
        <begin position="1195"/>
        <end position="1211"/>
    </location>
</feature>
<dbReference type="FunFam" id="2.30.42.10:FF:000003">
    <property type="entry name" value="Regulating synaptic membrane exocytosis protein 1, putative"/>
    <property type="match status" value="1"/>
</dbReference>
<dbReference type="FunFam" id="2.60.40.150:FF:000001">
    <property type="entry name" value="Regulating synaptic membrane exocytosis 3, isoform CRA_a"/>
    <property type="match status" value="1"/>
</dbReference>
<feature type="compositionally biased region" description="Gly residues" evidence="10">
    <location>
        <begin position="477"/>
        <end position="490"/>
    </location>
</feature>
<dbReference type="GO" id="GO:0048167">
    <property type="term" value="P:regulation of synaptic plasticity"/>
    <property type="evidence" value="ECO:0007669"/>
    <property type="project" value="TreeGrafter"/>
</dbReference>
<dbReference type="Gene3D" id="3.30.40.10">
    <property type="entry name" value="Zinc/RING finger domain, C3HC4 (zinc finger)"/>
    <property type="match status" value="1"/>
</dbReference>
<feature type="region of interest" description="Disordered" evidence="10">
    <location>
        <begin position="1067"/>
        <end position="1136"/>
    </location>
</feature>
<feature type="region of interest" description="Disordered" evidence="10">
    <location>
        <begin position="1176"/>
        <end position="1392"/>
    </location>
</feature>
<dbReference type="FunFam" id="3.30.40.10:FF:000044">
    <property type="entry name" value="Regulating synaptic membrane exocytosis protein 2"/>
    <property type="match status" value="1"/>
</dbReference>
<keyword evidence="2" id="KW-0479">Metal-binding</keyword>
<dbReference type="Gene3D" id="2.60.40.150">
    <property type="entry name" value="C2 domain"/>
    <property type="match status" value="2"/>
</dbReference>
<sequence>MPADQVVRCGSETLLETCQPKTTRRGEGRGRGGGGGGGGGGGAAVVVVVVEKMSASVGPQGGPHPPTVPTTMPDLPDLSHLTEEERKIIMAVMARQKEEEDKEQAMLKTLHQQFESYKQEVRRIGADTRRQPTQLKDDAPTCGICRKTKFADGCGHLCSYCQTKFCARCGGRVSLRSNNCVIVKDRVMWVCNLCRKQQEILTKSGEWFSESGVRPGSLGTSLNNPARGGETQRDRKLIRSRSQAPPSSTNSNAGQLDGTQPAAGVAAAKGAETMPGSRSQSEPPKEKKRPVSLHEQNGKGGMGRGSGRRPAGKLPSQSSLDERVVPGDRGERRLGDGRRLEKIHSQDYEDREGNLGRAETHRRRPEDEEQRERQRREEEFQNRYRSDPNLARYPVKPQKEEQEMRMHAKVSKVRHERRHSDLAINEVGLGPGEGGGGGSGGGDVPENRLARRGGGGEGNHKALLENHHVFSVDRTAGVGGAAQPAGGGVRSGPQPEGPVAPDWGTNKGRLEPGTTRTPRDKGGDSLPRKDSQSSDQSESLRPPPPRSYKSKRGVNKRQMSISSSEEEGGSTPEYTSCEDVDMESVSEKGDWDCHSLDPTVWHHPVTWQPSKEGDHLIGRITLSKRSAMPREAGSLLGLKVVGGKMTETGRLGAFITKVKKGSLADVVGHLRAGDEVLQWNGKSLPGATKKEVYNIILESKAESQVEIVVSRPIGDIPRIPESSHPPLESTGSSSFESQKMERPSISVMSPTSPGTLRDLPLVLPGQLSVKLWYDKVGHQLIVNVLQAIDLPPRPDGRPRNPYVKMYFLPDRSDKSKRRTKTVKKSVEPKWNQTFLYSHVHRRDFRERMLEITVWDQPRVQEEESEFLGEILIELETALLDDIPHWYKLQAHDMSSIPLPQPSPYLPRRHVHGDSPSKKLQRSHRIIDTEFDDGLMVVTKGAERNSRERERGSTLAVPEQQRPVQHRSRSVSPHREDSCRARSRPAHVPMQRSLDEIHQNSHHSHSTLRYHDSRLEHQRSGDSDYEYSEDSEVLEMHRSIRGGSAECLHTNSDLQPPLDRVRSASTTCLRPDTNFQSPDRDRQCSNSSSPNCHRASKGSLEGDRAHPHGSPSSPSGTPSSGRRGRQLPQLPAKSSSIEQALAVEERARQLQVKVHSYRPSASHDPEMDLKTKREMYAEQRRSSDNMSARSSDSDMSDASALSRASSASRLSSTSYMSIQSERPGGRLRSKSLEEERRERRISWGLNGEEDRSRAAGKRRFSEELKRRRHTVAGDTSESSRQMRSSAGRSMLKSSSVSGEIYTQERTDGSQSDTALGTVGGGSKKRRSSLSARVVAIVGNRRSRSTSQISGPEGKSKKEKGAPIQRSTETGMAVELTRNMSRQPSRESNNGSMNSCNSEGNLIFSGVNVGASSQFSDFLDGLGPAQLVGRQTLATPAIGDIQIGMMEKKGQLEVEVIRARGLVQKPGSKSLPAPYVKVYLLNNGAYVAKKKTKIARKTLDPLYQQALLFEESPQGKVLQVIVWGDYGRMDHKSFMGVAQILMEELDLSSTVIGWYKLFPPSSLVDPTLASLTRRASQSSLDSSSGPPGVRS</sequence>
<feature type="compositionally biased region" description="Gly residues" evidence="10">
    <location>
        <begin position="31"/>
        <end position="41"/>
    </location>
</feature>
<dbReference type="InterPro" id="IPR036034">
    <property type="entry name" value="PDZ_sf"/>
</dbReference>
<comment type="subcellular location">
    <subcellularLocation>
        <location evidence="8">Synapse</location>
    </subcellularLocation>
</comment>
<dbReference type="Bgee" id="ENSGACG00000018104">
    <property type="expression patterns" value="Expressed in diencephalon and 2 other cell types or tissues"/>
</dbReference>
<dbReference type="GO" id="GO:0031267">
    <property type="term" value="F:small GTPase binding"/>
    <property type="evidence" value="ECO:0007669"/>
    <property type="project" value="InterPro"/>
</dbReference>
<feature type="region of interest" description="Disordered" evidence="10">
    <location>
        <begin position="209"/>
        <end position="576"/>
    </location>
</feature>
<evidence type="ECO:0000259" key="14">
    <source>
        <dbReference type="PROSITE" id="PS50916"/>
    </source>
</evidence>
<keyword evidence="3" id="KW-0677">Repeat</keyword>
<accession>G3Q219</accession>
<dbReference type="InterPro" id="IPR010911">
    <property type="entry name" value="Rab_BD"/>
</dbReference>
<keyword evidence="16" id="KW-1185">Reference proteome</keyword>
<dbReference type="GO" id="GO:2000300">
    <property type="term" value="P:regulation of synaptic vesicle exocytosis"/>
    <property type="evidence" value="ECO:0007669"/>
    <property type="project" value="TreeGrafter"/>
</dbReference>
<dbReference type="GO" id="GO:0048791">
    <property type="term" value="P:calcium ion-regulated exocytosis of neurotransmitter"/>
    <property type="evidence" value="ECO:0007669"/>
    <property type="project" value="TreeGrafter"/>
</dbReference>
<evidence type="ECO:0000256" key="5">
    <source>
        <dbReference type="ARBA" id="ARBA00022782"/>
    </source>
</evidence>
<evidence type="ECO:0000256" key="3">
    <source>
        <dbReference type="ARBA" id="ARBA00022737"/>
    </source>
</evidence>
<dbReference type="CDD" id="cd04031">
    <property type="entry name" value="C2A_RIM1alpha"/>
    <property type="match status" value="1"/>
</dbReference>
<dbReference type="GO" id="GO:0042391">
    <property type="term" value="P:regulation of membrane potential"/>
    <property type="evidence" value="ECO:0007669"/>
    <property type="project" value="TreeGrafter"/>
</dbReference>
<dbReference type="GO" id="GO:0042734">
    <property type="term" value="C:presynaptic membrane"/>
    <property type="evidence" value="ECO:0007669"/>
    <property type="project" value="TreeGrafter"/>
</dbReference>
<feature type="compositionally biased region" description="Basic and acidic residues" evidence="10">
    <location>
        <begin position="364"/>
        <end position="386"/>
    </location>
</feature>
<dbReference type="PROSITE" id="PS50004">
    <property type="entry name" value="C2"/>
    <property type="match status" value="2"/>
</dbReference>
<feature type="compositionally biased region" description="Basic and acidic residues" evidence="10">
    <location>
        <begin position="517"/>
        <end position="532"/>
    </location>
</feature>
<keyword evidence="7" id="KW-0770">Synapse</keyword>
<dbReference type="FunFam" id="2.60.40.150:FF:000003">
    <property type="entry name" value="Regulating synaptic membrane exocytosis protein 2"/>
    <property type="match status" value="1"/>
</dbReference>
<evidence type="ECO:0000256" key="4">
    <source>
        <dbReference type="ARBA" id="ARBA00022771"/>
    </source>
</evidence>
<feature type="compositionally biased region" description="Basic and acidic residues" evidence="10">
    <location>
        <begin position="1247"/>
        <end position="1264"/>
    </location>
</feature>
<feature type="domain" description="FYVE-type" evidence="13">
    <location>
        <begin position="136"/>
        <end position="199"/>
    </location>
</feature>
<feature type="domain" description="PDZ" evidence="12">
    <location>
        <begin position="619"/>
        <end position="711"/>
    </location>
</feature>
<protein>
    <recommendedName>
        <fullName evidence="17">Regulating synaptic membrane exocytosis 1</fullName>
    </recommendedName>
</protein>
<evidence type="ECO:0000313" key="15">
    <source>
        <dbReference type="Ensembl" id="ENSGACP00000023918.2"/>
    </source>
</evidence>
<dbReference type="GO" id="GO:0030154">
    <property type="term" value="P:cell differentiation"/>
    <property type="evidence" value="ECO:0007669"/>
    <property type="project" value="UniProtKB-KW"/>
</dbReference>
<feature type="compositionally biased region" description="Polar residues" evidence="10">
    <location>
        <begin position="240"/>
        <end position="258"/>
    </location>
</feature>
<evidence type="ECO:0000259" key="11">
    <source>
        <dbReference type="PROSITE" id="PS50004"/>
    </source>
</evidence>
<dbReference type="GO" id="GO:0006886">
    <property type="term" value="P:intracellular protein transport"/>
    <property type="evidence" value="ECO:0007669"/>
    <property type="project" value="InterPro"/>
</dbReference>
<dbReference type="InterPro" id="IPR035892">
    <property type="entry name" value="C2_domain_sf"/>
</dbReference>
<evidence type="ECO:0000259" key="13">
    <source>
        <dbReference type="PROSITE" id="PS50178"/>
    </source>
</evidence>
<keyword evidence="1" id="KW-0597">Phosphoprotein</keyword>
<feature type="region of interest" description="Disordered" evidence="10">
    <location>
        <begin position="900"/>
        <end position="921"/>
    </location>
</feature>
<name>G3Q219_GASAC</name>
<feature type="compositionally biased region" description="Basic residues" evidence="10">
    <location>
        <begin position="407"/>
        <end position="417"/>
    </location>
</feature>
<evidence type="ECO:0000259" key="12">
    <source>
        <dbReference type="PROSITE" id="PS50106"/>
    </source>
</evidence>
<feature type="compositionally biased region" description="Basic and acidic residues" evidence="10">
    <location>
        <begin position="941"/>
        <end position="951"/>
    </location>
</feature>
<organism evidence="15 16">
    <name type="scientific">Gasterosteus aculeatus aculeatus</name>
    <name type="common">three-spined stickleback</name>
    <dbReference type="NCBI Taxonomy" id="481459"/>
    <lineage>
        <taxon>Eukaryota</taxon>
        <taxon>Metazoa</taxon>
        <taxon>Chordata</taxon>
        <taxon>Craniata</taxon>
        <taxon>Vertebrata</taxon>
        <taxon>Euteleostomi</taxon>
        <taxon>Actinopterygii</taxon>
        <taxon>Neopterygii</taxon>
        <taxon>Teleostei</taxon>
        <taxon>Neoteleostei</taxon>
        <taxon>Acanthomorphata</taxon>
        <taxon>Eupercaria</taxon>
        <taxon>Perciformes</taxon>
        <taxon>Cottioidei</taxon>
        <taxon>Gasterosteales</taxon>
        <taxon>Gasterosteidae</taxon>
        <taxon>Gasterosteus</taxon>
    </lineage>
</organism>
<feature type="compositionally biased region" description="Basic and acidic residues" evidence="10">
    <location>
        <begin position="458"/>
        <end position="471"/>
    </location>
</feature>
<dbReference type="InterPro" id="IPR001478">
    <property type="entry name" value="PDZ"/>
</dbReference>
<feature type="compositionally biased region" description="Low complexity" evidence="10">
    <location>
        <begin position="1108"/>
        <end position="1120"/>
    </location>
</feature>
<feature type="region of interest" description="Disordered" evidence="10">
    <location>
        <begin position="18"/>
        <end position="41"/>
    </location>
</feature>
<dbReference type="SMART" id="SM00228">
    <property type="entry name" value="PDZ"/>
    <property type="match status" value="1"/>
</dbReference>
<dbReference type="InterPro" id="IPR013083">
    <property type="entry name" value="Znf_RING/FYVE/PHD"/>
</dbReference>
<dbReference type="GO" id="GO:0044325">
    <property type="term" value="F:transmembrane transporter binding"/>
    <property type="evidence" value="ECO:0007669"/>
    <property type="project" value="TreeGrafter"/>
</dbReference>
<keyword evidence="6" id="KW-0862">Zinc</keyword>
<dbReference type="Ensembl" id="ENSGACT00000023965.2">
    <property type="protein sequence ID" value="ENSGACP00000023918.2"/>
    <property type="gene ID" value="ENSGACG00000018104.2"/>
</dbReference>
<dbReference type="CDD" id="cd04028">
    <property type="entry name" value="C2B_RIM1alpha"/>
    <property type="match status" value="1"/>
</dbReference>
<evidence type="ECO:0000256" key="8">
    <source>
        <dbReference type="ARBA" id="ARBA00034103"/>
    </source>
</evidence>
<evidence type="ECO:0000256" key="1">
    <source>
        <dbReference type="ARBA" id="ARBA00022553"/>
    </source>
</evidence>
<dbReference type="CDD" id="cd06714">
    <property type="entry name" value="PDZ_RIM-like"/>
    <property type="match status" value="1"/>
</dbReference>